<dbReference type="Proteomes" id="UP000035017">
    <property type="component" value="Unassembled WGS sequence"/>
</dbReference>
<reference evidence="1 2" key="1">
    <citation type="submission" date="2014-12" db="EMBL/GenBank/DDBJ databases">
        <title>16Stimator: statistical estimation of ribosomal gene copy numbers from draft genome assemblies.</title>
        <authorList>
            <person name="Perisin M.A."/>
            <person name="Vetter M."/>
            <person name="Gilbert J.A."/>
            <person name="Bergelson J."/>
        </authorList>
    </citation>
    <scope>NUCLEOTIDE SEQUENCE [LARGE SCALE GENOMIC DNA]</scope>
    <source>
        <strain evidence="1 2">MEJ076</strain>
    </source>
</reference>
<sequence>MLKTVTFARRKLRAHPELTVQAEDIAQDAYLHSCTHFDSTRGSLENYLYWRVLHEIDAMKRLSSTKNEVYNSDGKVVLLFKDRGPAPDEEYRTRELLDYIGSRNREAKVVAAWALHGLKSSKEIALQMGVPPSRVDYIRKILKGIMEERRLVFTEKIEAPSEVEN</sequence>
<accession>A0A0D0KRM4</accession>
<comment type="caution">
    <text evidence="1">The sequence shown here is derived from an EMBL/GenBank/DDBJ whole genome shotgun (WGS) entry which is preliminary data.</text>
</comment>
<dbReference type="EMBL" id="JXQV01000010">
    <property type="protein sequence ID" value="KIQ02411.1"/>
    <property type="molecule type" value="Genomic_DNA"/>
</dbReference>
<evidence type="ECO:0000313" key="1">
    <source>
        <dbReference type="EMBL" id="KIQ02411.1"/>
    </source>
</evidence>
<proteinExistence type="predicted"/>
<gene>
    <name evidence="1" type="ORF">RU07_11770</name>
</gene>
<dbReference type="AlphaFoldDB" id="A0A0D0KRM4"/>
<evidence type="ECO:0000313" key="2">
    <source>
        <dbReference type="Proteomes" id="UP000035017"/>
    </source>
</evidence>
<name>A0A0D0KRM4_AGRTU</name>
<protein>
    <submittedName>
        <fullName evidence="1">Uncharacterized protein</fullName>
    </submittedName>
</protein>
<organism evidence="1 2">
    <name type="scientific">Agrobacterium tumefaciens</name>
    <dbReference type="NCBI Taxonomy" id="358"/>
    <lineage>
        <taxon>Bacteria</taxon>
        <taxon>Pseudomonadati</taxon>
        <taxon>Pseudomonadota</taxon>
        <taxon>Alphaproteobacteria</taxon>
        <taxon>Hyphomicrobiales</taxon>
        <taxon>Rhizobiaceae</taxon>
        <taxon>Rhizobium/Agrobacterium group</taxon>
        <taxon>Agrobacterium</taxon>
        <taxon>Agrobacterium tumefaciens complex</taxon>
    </lineage>
</organism>